<name>A0A0F9RXL5_9ZZZZ</name>
<reference evidence="2" key="1">
    <citation type="journal article" date="2015" name="Nature">
        <title>Complex archaea that bridge the gap between prokaryotes and eukaryotes.</title>
        <authorList>
            <person name="Spang A."/>
            <person name="Saw J.H."/>
            <person name="Jorgensen S.L."/>
            <person name="Zaremba-Niedzwiedzka K."/>
            <person name="Martijn J."/>
            <person name="Lind A.E."/>
            <person name="van Eijk R."/>
            <person name="Schleper C."/>
            <person name="Guy L."/>
            <person name="Ettema T.J."/>
        </authorList>
    </citation>
    <scope>NUCLEOTIDE SEQUENCE</scope>
</reference>
<accession>A0A0F9RXL5</accession>
<keyword evidence="1" id="KW-1133">Transmembrane helix</keyword>
<dbReference type="EMBL" id="LAZR01000667">
    <property type="protein sequence ID" value="KKN61185.1"/>
    <property type="molecule type" value="Genomic_DNA"/>
</dbReference>
<evidence type="ECO:0000313" key="2">
    <source>
        <dbReference type="EMBL" id="KKN61185.1"/>
    </source>
</evidence>
<evidence type="ECO:0000256" key="1">
    <source>
        <dbReference type="SAM" id="Phobius"/>
    </source>
</evidence>
<dbReference type="AlphaFoldDB" id="A0A0F9RXL5"/>
<sequence length="436" mass="51913">MKERKNSIWKNIQFVKENYNLEGNHLEVFKSIITSEFEIVNLTLTDKFQELVKKIEEKSFNFKDHEDLINDLNDFWNKIGRLFEKVKEDLIDFDDSIYRIILNTIRVNFIPLGQMFYENSNRTWYFPEIDYIYYTYFRCLEVIERVTGFKVYKGEPFLKLALLHVNTQNYIKMLPFLGSSLTENRKLGIKAGADNLLESIRIMEAFILQKSYVKVRNELNNHHIFQNIPVNVKDIMDILRSKMDNFPEHALTFLSAKYQFVSLYLLEFYSTEDIFSSLLRLEFLNLLTLFIETLLKSSLNKPNSTIATLICEFNKIVFGYCDFLNFREIPSYNLSESDINFYSDFCDFIMNLKIDTPTNNRIDITSKDKLKLFQSSVILHKSRNQFHHDLIISSLFKEESIRNDVPKVFNQLKNPKNYTYILEFILFYLSIILIYN</sequence>
<protein>
    <submittedName>
        <fullName evidence="2">Uncharacterized protein</fullName>
    </submittedName>
</protein>
<feature type="transmembrane region" description="Helical" evidence="1">
    <location>
        <begin position="417"/>
        <end position="435"/>
    </location>
</feature>
<proteinExistence type="predicted"/>
<keyword evidence="1" id="KW-0472">Membrane</keyword>
<feature type="non-terminal residue" evidence="2">
    <location>
        <position position="436"/>
    </location>
</feature>
<keyword evidence="1" id="KW-0812">Transmembrane</keyword>
<comment type="caution">
    <text evidence="2">The sequence shown here is derived from an EMBL/GenBank/DDBJ whole genome shotgun (WGS) entry which is preliminary data.</text>
</comment>
<gene>
    <name evidence="2" type="ORF">LCGC14_0524260</name>
</gene>
<organism evidence="2">
    <name type="scientific">marine sediment metagenome</name>
    <dbReference type="NCBI Taxonomy" id="412755"/>
    <lineage>
        <taxon>unclassified sequences</taxon>
        <taxon>metagenomes</taxon>
        <taxon>ecological metagenomes</taxon>
    </lineage>
</organism>